<dbReference type="InterPro" id="IPR023796">
    <property type="entry name" value="Serpin_dom"/>
</dbReference>
<dbReference type="EMBL" id="CATNWA010014168">
    <property type="protein sequence ID" value="CAI9568395.1"/>
    <property type="molecule type" value="Genomic_DNA"/>
</dbReference>
<feature type="non-terminal residue" evidence="2">
    <location>
        <position position="86"/>
    </location>
</feature>
<dbReference type="Proteomes" id="UP001162483">
    <property type="component" value="Unassembled WGS sequence"/>
</dbReference>
<reference evidence="2" key="1">
    <citation type="submission" date="2023-05" db="EMBL/GenBank/DDBJ databases">
        <authorList>
            <person name="Stuckert A."/>
        </authorList>
    </citation>
    <scope>NUCLEOTIDE SEQUENCE</scope>
</reference>
<feature type="domain" description="Serpin" evidence="1">
    <location>
        <begin position="1"/>
        <end position="85"/>
    </location>
</feature>
<proteinExistence type="predicted"/>
<evidence type="ECO:0000259" key="1">
    <source>
        <dbReference type="Pfam" id="PF00079"/>
    </source>
</evidence>
<evidence type="ECO:0000313" key="3">
    <source>
        <dbReference type="Proteomes" id="UP001162483"/>
    </source>
</evidence>
<sequence length="86" mass="9773">MISASGIFQFKDDSLTNQLVLKIFLSEKDFLLLILPTNGNTLENIESSITSQNWQTLNWLNGLSNRCIHLTIPKLEIECSYDAKDL</sequence>
<accession>A0ABN9D936</accession>
<dbReference type="Pfam" id="PF00079">
    <property type="entry name" value="Serpin"/>
    <property type="match status" value="1"/>
</dbReference>
<name>A0ABN9D936_9NEOB</name>
<gene>
    <name evidence="2" type="ORF">SPARVUS_LOCUS6701784</name>
</gene>
<dbReference type="Gene3D" id="2.30.39.10">
    <property type="entry name" value="Alpha-1-antitrypsin, domain 1"/>
    <property type="match status" value="1"/>
</dbReference>
<dbReference type="InterPro" id="IPR042185">
    <property type="entry name" value="Serpin_sf_2"/>
</dbReference>
<keyword evidence="3" id="KW-1185">Reference proteome</keyword>
<dbReference type="SUPFAM" id="SSF56574">
    <property type="entry name" value="Serpins"/>
    <property type="match status" value="1"/>
</dbReference>
<dbReference type="InterPro" id="IPR036186">
    <property type="entry name" value="Serpin_sf"/>
</dbReference>
<organism evidence="2 3">
    <name type="scientific">Staurois parvus</name>
    <dbReference type="NCBI Taxonomy" id="386267"/>
    <lineage>
        <taxon>Eukaryota</taxon>
        <taxon>Metazoa</taxon>
        <taxon>Chordata</taxon>
        <taxon>Craniata</taxon>
        <taxon>Vertebrata</taxon>
        <taxon>Euteleostomi</taxon>
        <taxon>Amphibia</taxon>
        <taxon>Batrachia</taxon>
        <taxon>Anura</taxon>
        <taxon>Neobatrachia</taxon>
        <taxon>Ranoidea</taxon>
        <taxon>Ranidae</taxon>
        <taxon>Staurois</taxon>
    </lineage>
</organism>
<protein>
    <recommendedName>
        <fullName evidence="1">Serpin domain-containing protein</fullName>
    </recommendedName>
</protein>
<comment type="caution">
    <text evidence="2">The sequence shown here is derived from an EMBL/GenBank/DDBJ whole genome shotgun (WGS) entry which is preliminary data.</text>
</comment>
<evidence type="ECO:0000313" key="2">
    <source>
        <dbReference type="EMBL" id="CAI9568395.1"/>
    </source>
</evidence>